<dbReference type="GO" id="GO:0016740">
    <property type="term" value="F:transferase activity"/>
    <property type="evidence" value="ECO:0007669"/>
    <property type="project" value="UniProtKB-KW"/>
</dbReference>
<comment type="caution">
    <text evidence="1">The sequence shown here is derived from an EMBL/GenBank/DDBJ whole genome shotgun (WGS) entry which is preliminary data.</text>
</comment>
<evidence type="ECO:0000313" key="1">
    <source>
        <dbReference type="EMBL" id="NJC55097.1"/>
    </source>
</evidence>
<dbReference type="Pfam" id="PF07722">
    <property type="entry name" value="Peptidase_C26"/>
    <property type="match status" value="1"/>
</dbReference>
<name>A0A846S2K5_9MICO</name>
<protein>
    <submittedName>
        <fullName evidence="1">Putative glutamine amidotransferase</fullName>
    </submittedName>
</protein>
<dbReference type="EMBL" id="JAATJN010000001">
    <property type="protein sequence ID" value="NJC55097.1"/>
    <property type="molecule type" value="Genomic_DNA"/>
</dbReference>
<dbReference type="RefSeq" id="WP_245161783.1">
    <property type="nucleotide sequence ID" value="NZ_BAAAPQ010000026.1"/>
</dbReference>
<dbReference type="InterPro" id="IPR029062">
    <property type="entry name" value="Class_I_gatase-like"/>
</dbReference>
<dbReference type="SUPFAM" id="SSF52317">
    <property type="entry name" value="Class I glutamine amidotransferase-like"/>
    <property type="match status" value="1"/>
</dbReference>
<dbReference type="GO" id="GO:0033969">
    <property type="term" value="F:gamma-glutamyl-gamma-aminobutyrate hydrolase activity"/>
    <property type="evidence" value="ECO:0007669"/>
    <property type="project" value="TreeGrafter"/>
</dbReference>
<dbReference type="Proteomes" id="UP000576792">
    <property type="component" value="Unassembled WGS sequence"/>
</dbReference>
<dbReference type="PANTHER" id="PTHR43235">
    <property type="entry name" value="GLUTAMINE AMIDOTRANSFERASE PB2B2.05-RELATED"/>
    <property type="match status" value="1"/>
</dbReference>
<dbReference type="GO" id="GO:0005829">
    <property type="term" value="C:cytosol"/>
    <property type="evidence" value="ECO:0007669"/>
    <property type="project" value="TreeGrafter"/>
</dbReference>
<keyword evidence="1" id="KW-0808">Transferase</keyword>
<keyword evidence="2" id="KW-1185">Reference proteome</keyword>
<dbReference type="InterPro" id="IPR044668">
    <property type="entry name" value="PuuD-like"/>
</dbReference>
<organism evidence="1 2">
    <name type="scientific">Brevibacterium marinum</name>
    <dbReference type="NCBI Taxonomy" id="418643"/>
    <lineage>
        <taxon>Bacteria</taxon>
        <taxon>Bacillati</taxon>
        <taxon>Actinomycetota</taxon>
        <taxon>Actinomycetes</taxon>
        <taxon>Micrococcales</taxon>
        <taxon>Brevibacteriaceae</taxon>
        <taxon>Brevibacterium</taxon>
    </lineage>
</organism>
<dbReference type="GO" id="GO:0006598">
    <property type="term" value="P:polyamine catabolic process"/>
    <property type="evidence" value="ECO:0007669"/>
    <property type="project" value="TreeGrafter"/>
</dbReference>
<reference evidence="1 2" key="1">
    <citation type="submission" date="2020-03" db="EMBL/GenBank/DDBJ databases">
        <title>Sequencing the genomes of 1000 actinobacteria strains.</title>
        <authorList>
            <person name="Klenk H.-P."/>
        </authorList>
    </citation>
    <scope>NUCLEOTIDE SEQUENCE [LARGE SCALE GENOMIC DNA]</scope>
    <source>
        <strain evidence="1 2">DSM 18964</strain>
    </source>
</reference>
<evidence type="ECO:0000313" key="2">
    <source>
        <dbReference type="Proteomes" id="UP000576792"/>
    </source>
</evidence>
<dbReference type="Gene3D" id="3.40.50.880">
    <property type="match status" value="1"/>
</dbReference>
<accession>A0A846S2K5</accession>
<sequence>MTDAVGMDSGKPLIAVPAMSSGQVRGLRYSGSVVADAVLRSIAAAGGEPVIVPPVVDSGLYARVDGIVLPGGSDIDPGRYGQTPDESYAGTDLPDQDDADAVAIAAAENLGLPTLLICRGLQLWNVERGGTLFQHWPADGVDHIGQVHPVSVDAQSLLAEALGTSENVAVSSYHHQAVDELGRGLRVTSRGNDGCVEAVEDDEHTILAVQWHPEDRAETDPVDRALFEWIVVRAEEHSQRRS</sequence>
<dbReference type="InterPro" id="IPR011697">
    <property type="entry name" value="Peptidase_C26"/>
</dbReference>
<dbReference type="AlphaFoldDB" id="A0A846S2K5"/>
<gene>
    <name evidence="1" type="ORF">BKA07_000132</name>
</gene>
<proteinExistence type="predicted"/>
<dbReference type="PANTHER" id="PTHR43235:SF1">
    <property type="entry name" value="GLUTAMINE AMIDOTRANSFERASE PB2B2.05-RELATED"/>
    <property type="match status" value="1"/>
</dbReference>
<dbReference type="PROSITE" id="PS51273">
    <property type="entry name" value="GATASE_TYPE_1"/>
    <property type="match status" value="1"/>
</dbReference>
<keyword evidence="1" id="KW-0315">Glutamine amidotransferase</keyword>